<dbReference type="KEGG" id="scib:HUG20_04645"/>
<dbReference type="AlphaFoldDB" id="A0A7T7CEN8"/>
<dbReference type="PANTHER" id="PTHR43104:SF2">
    <property type="entry name" value="L-2-HYDROXYGLUTARATE DEHYDROGENASE, MITOCHONDRIAL"/>
    <property type="match status" value="1"/>
</dbReference>
<dbReference type="GO" id="GO:0047545">
    <property type="term" value="F:(S)-2-hydroxyglutarate dehydrogenase activity"/>
    <property type="evidence" value="ECO:0007669"/>
    <property type="project" value="TreeGrafter"/>
</dbReference>
<evidence type="ECO:0000256" key="1">
    <source>
        <dbReference type="ARBA" id="ARBA00001974"/>
    </source>
</evidence>
<dbReference type="Proteomes" id="UP000595349">
    <property type="component" value="Chromosome"/>
</dbReference>
<organism evidence="7 8">
    <name type="scientific">Salicibibacter cibi</name>
    <dbReference type="NCBI Taxonomy" id="2743001"/>
    <lineage>
        <taxon>Bacteria</taxon>
        <taxon>Bacillati</taxon>
        <taxon>Bacillota</taxon>
        <taxon>Bacilli</taxon>
        <taxon>Bacillales</taxon>
        <taxon>Bacillaceae</taxon>
        <taxon>Salicibibacter</taxon>
    </lineage>
</organism>
<dbReference type="NCBIfam" id="NF008726">
    <property type="entry name" value="PRK11728.1"/>
    <property type="match status" value="1"/>
</dbReference>
<dbReference type="Pfam" id="PF01266">
    <property type="entry name" value="DAO"/>
    <property type="match status" value="1"/>
</dbReference>
<evidence type="ECO:0000256" key="5">
    <source>
        <dbReference type="ARBA" id="ARBA00037941"/>
    </source>
</evidence>
<evidence type="ECO:0000256" key="4">
    <source>
        <dbReference type="ARBA" id="ARBA00023002"/>
    </source>
</evidence>
<dbReference type="EC" id="1.1.3.-" evidence="7"/>
<accession>A0A7T7CEN8</accession>
<evidence type="ECO:0000256" key="3">
    <source>
        <dbReference type="ARBA" id="ARBA00022827"/>
    </source>
</evidence>
<dbReference type="SUPFAM" id="SSF51905">
    <property type="entry name" value="FAD/NAD(P)-binding domain"/>
    <property type="match status" value="1"/>
</dbReference>
<dbReference type="InterPro" id="IPR006076">
    <property type="entry name" value="FAD-dep_OxRdtase"/>
</dbReference>
<dbReference type="GO" id="GO:0005737">
    <property type="term" value="C:cytoplasm"/>
    <property type="evidence" value="ECO:0007669"/>
    <property type="project" value="TreeGrafter"/>
</dbReference>
<feature type="domain" description="FAD dependent oxidoreductase" evidence="6">
    <location>
        <begin position="3"/>
        <end position="389"/>
    </location>
</feature>
<comment type="similarity">
    <text evidence="5">Belongs to the L2HGDH family.</text>
</comment>
<name>A0A7T7CEN8_9BACI</name>
<proteinExistence type="inferred from homology"/>
<keyword evidence="3" id="KW-0274">FAD</keyword>
<dbReference type="RefSeq" id="WP_200088578.1">
    <property type="nucleotide sequence ID" value="NZ_CP054706.1"/>
</dbReference>
<keyword evidence="2" id="KW-0285">Flavoprotein</keyword>
<evidence type="ECO:0000313" key="8">
    <source>
        <dbReference type="Proteomes" id="UP000595349"/>
    </source>
</evidence>
<gene>
    <name evidence="7" type="primary">lhgO</name>
    <name evidence="7" type="ORF">HUG20_04645</name>
</gene>
<reference evidence="7 8" key="1">
    <citation type="submission" date="2020-06" db="EMBL/GenBank/DDBJ databases">
        <title>Genomic analysis of Salicibibacter sp. NKC21-4.</title>
        <authorList>
            <person name="Oh Y.J."/>
        </authorList>
    </citation>
    <scope>NUCLEOTIDE SEQUENCE [LARGE SCALE GENOMIC DNA]</scope>
    <source>
        <strain evidence="7 8">NKC21-4</strain>
    </source>
</reference>
<keyword evidence="8" id="KW-1185">Reference proteome</keyword>
<dbReference type="InterPro" id="IPR036188">
    <property type="entry name" value="FAD/NAD-bd_sf"/>
</dbReference>
<keyword evidence="4 7" id="KW-0560">Oxidoreductase</keyword>
<evidence type="ECO:0000313" key="7">
    <source>
        <dbReference type="EMBL" id="QQK79247.1"/>
    </source>
</evidence>
<dbReference type="Gene3D" id="3.30.9.10">
    <property type="entry name" value="D-Amino Acid Oxidase, subunit A, domain 2"/>
    <property type="match status" value="1"/>
</dbReference>
<protein>
    <submittedName>
        <fullName evidence="7">L-2-hydroxyglutarate oxidase</fullName>
        <ecNumber evidence="7">1.1.3.-</ecNumber>
    </submittedName>
</protein>
<comment type="cofactor">
    <cofactor evidence="1">
        <name>FAD</name>
        <dbReference type="ChEBI" id="CHEBI:57692"/>
    </cofactor>
</comment>
<dbReference type="EMBL" id="CP054706">
    <property type="protein sequence ID" value="QQK79247.1"/>
    <property type="molecule type" value="Genomic_DNA"/>
</dbReference>
<evidence type="ECO:0000259" key="6">
    <source>
        <dbReference type="Pfam" id="PF01266"/>
    </source>
</evidence>
<dbReference type="PANTHER" id="PTHR43104">
    <property type="entry name" value="L-2-HYDROXYGLUTARATE DEHYDROGENASE, MITOCHONDRIAL"/>
    <property type="match status" value="1"/>
</dbReference>
<dbReference type="Gene3D" id="3.50.50.60">
    <property type="entry name" value="FAD/NAD(P)-binding domain"/>
    <property type="match status" value="1"/>
</dbReference>
<sequence length="393" mass="43308">MYDYIIIGGGIVGLSVSKAIHDRQPKAKILILEKEKEVAAHQTGHNSGVIHSGIYYKPGSLKAKFATAGNQSMKDFCRTYGILFETCGKVIVATRQEEIPVMERLYERGHQNGLAVEKLNREELEKVEPHVHGLAALRVPSAGIVDFKRVTETLAGIAEKKGGHVQLGAEVTGITEKADHVRVDTSKGSFSGTFMVNCAGLHSDRVARLAGYHTDVKIVPFRGEYYKLRADRRSLVNHLVYPVPNPDFPFLGVHFTRMVNGEVEAGPNAVPGLKREGYRKRDASLRDTTELLTYEGFWRIARQYAKTGMNEMARSFSKRTFVKGLQKLVPGVRAEDIVPAPAGVRAQALSSDGQLIDDFMFIKGKRSLHVCNAPSPAATASLEIGKEIVRQLD</sequence>
<evidence type="ECO:0000256" key="2">
    <source>
        <dbReference type="ARBA" id="ARBA00022630"/>
    </source>
</evidence>